<reference evidence="1" key="1">
    <citation type="journal article" date="2012" name="PLoS ONE">
        <title>Gene sets for utilization of primary and secondary nutrition supplies in the distal gut of endangered iberian lynx.</title>
        <authorList>
            <person name="Alcaide M."/>
            <person name="Messina E."/>
            <person name="Richter M."/>
            <person name="Bargiela R."/>
            <person name="Peplies J."/>
            <person name="Huws S.A."/>
            <person name="Newbold C.J."/>
            <person name="Golyshin P.N."/>
            <person name="Simon M.A."/>
            <person name="Lopez G."/>
            <person name="Yakimov M.M."/>
            <person name="Ferrer M."/>
        </authorList>
    </citation>
    <scope>NUCLEOTIDE SEQUENCE</scope>
</reference>
<dbReference type="EMBL" id="AMCI01005909">
    <property type="protein sequence ID" value="EJW95271.1"/>
    <property type="molecule type" value="Genomic_DNA"/>
</dbReference>
<dbReference type="AntiFam" id="ANF00109">
    <property type="entry name" value="Shadow ORF (opposite afsK)"/>
</dbReference>
<accession>J9FK38</accession>
<proteinExistence type="predicted"/>
<evidence type="ECO:0000313" key="1">
    <source>
        <dbReference type="EMBL" id="EJW95271.1"/>
    </source>
</evidence>
<comment type="caution">
    <text evidence="1">The sequence shown here is derived from an EMBL/GenBank/DDBJ whole genome shotgun (WGS) entry which is preliminary data.</text>
</comment>
<organism evidence="1">
    <name type="scientific">gut metagenome</name>
    <dbReference type="NCBI Taxonomy" id="749906"/>
    <lineage>
        <taxon>unclassified sequences</taxon>
        <taxon>metagenomes</taxon>
        <taxon>organismal metagenomes</taxon>
    </lineage>
</organism>
<gene>
    <name evidence="1" type="ORF">EVA_16623</name>
</gene>
<protein>
    <submittedName>
        <fullName evidence="1">Uncharacterized protein</fullName>
    </submittedName>
</protein>
<dbReference type="AlphaFoldDB" id="J9FK38"/>
<name>J9FK38_9ZZZZ</name>
<sequence length="36" mass="3937">MVLEDAALAIPKSVTFTFPSVEIMIFCGFTSRCTIP</sequence>